<protein>
    <recommendedName>
        <fullName evidence="4">F-box domain-containing protein</fullName>
    </recommendedName>
</protein>
<keyword evidence="3" id="KW-1185">Reference proteome</keyword>
<evidence type="ECO:0000313" key="2">
    <source>
        <dbReference type="EMBL" id="EGS23636.1"/>
    </source>
</evidence>
<sequence length="775" mass="86632">MDSSHTSAAHPAAVQEKSSKAVSDYLKQKGKDEQLRVLRERKRPLNLLDLPVDILQMIAKEACLLSSWLCLFTHTTDLTALALTHSAFYNLAIPLIYSRFDIVWPEPQSGGSEGKSVDALTYGLSTLCLGSSFAHTIHKSHGKYYNSSGLTKLTDNNYAKYCRKFSLGNGPPEWVSDYHISKESGRMLGILVAMAIRKMKNLETFIWDMPTGVLSEVFMALASLGGPSGKETSLNRVWVRWHDNSDIYGNGEYDPNEEATTTALVPPGSQLTPVGILVPPEADLPVRLEPIKYSEYRCEYPTFSCLPPLKSLTVLDIDEIGYLDEMATLIETSKDTLQELRVGIALRAVGRDFAQTWDGPNLKQVDHEARWPGESRIGERRLGGVLGHDSLWKMLRKQFQPTPVNVDLNGQPSRSNGPLQYHLALKHIHTDTTTLSLINFIRDTLAPNTLEVLFLQDRRRATHPVDIDIIFKGAIKKHYASLKKLLLDCSALPNQTAATDSSSIRWRRWIPSTEMVRYITSGRMANLRELAICLDYRDWHFFLQRLPNIPQLRSLHIPQVNEYPHILPDRSCFEPKELALQVLDIITLRPEVSLCYVGIAQKCFEILEYRDNGGRKRKGKSSKNGVSGDSVAPVSLGQDGSATSSTNPAGTPTTEQYDSDDDDSDDLLMNDEQEEEDENGEFVDEDSDEDDDEEISDEDDDDDADDEDEESEVESTVASDPGELGGGGQEDDGTGASDDDDGFVDPNKGRLRFKLREILFYDDKVAIFKARHGKL</sequence>
<dbReference type="OrthoDB" id="3199516at2759"/>
<dbReference type="Proteomes" id="UP000008066">
    <property type="component" value="Unassembled WGS sequence"/>
</dbReference>
<dbReference type="KEGG" id="cthr:CTHT_0003310"/>
<feature type="region of interest" description="Disordered" evidence="1">
    <location>
        <begin position="1"/>
        <end position="23"/>
    </location>
</feature>
<feature type="region of interest" description="Disordered" evidence="1">
    <location>
        <begin position="614"/>
        <end position="747"/>
    </location>
</feature>
<dbReference type="GeneID" id="18254369"/>
<dbReference type="eggNOG" id="ENOG502R3N6">
    <property type="taxonomic scope" value="Eukaryota"/>
</dbReference>
<dbReference type="OMA" id="PYLDEMS"/>
<evidence type="ECO:0000313" key="3">
    <source>
        <dbReference type="Proteomes" id="UP000008066"/>
    </source>
</evidence>
<evidence type="ECO:0000256" key="1">
    <source>
        <dbReference type="SAM" id="MobiDB-lite"/>
    </source>
</evidence>
<feature type="compositionally biased region" description="Acidic residues" evidence="1">
    <location>
        <begin position="657"/>
        <end position="713"/>
    </location>
</feature>
<reference evidence="2 3" key="1">
    <citation type="journal article" date="2011" name="Cell">
        <title>Insight into structure and assembly of the nuclear pore complex by utilizing the genome of a eukaryotic thermophile.</title>
        <authorList>
            <person name="Amlacher S."/>
            <person name="Sarges P."/>
            <person name="Flemming D."/>
            <person name="van Noort V."/>
            <person name="Kunze R."/>
            <person name="Devos D.P."/>
            <person name="Arumugam M."/>
            <person name="Bork P."/>
            <person name="Hurt E."/>
        </authorList>
    </citation>
    <scope>NUCLEOTIDE SEQUENCE [LARGE SCALE GENOMIC DNA]</scope>
    <source>
        <strain evidence="3">DSM 1495 / CBS 144.50 / IMI 039719</strain>
    </source>
</reference>
<dbReference type="AlphaFoldDB" id="G0RZK8"/>
<dbReference type="EMBL" id="GL988032">
    <property type="protein sequence ID" value="EGS23636.1"/>
    <property type="molecule type" value="Genomic_DNA"/>
</dbReference>
<proteinExistence type="predicted"/>
<feature type="compositionally biased region" description="Polar residues" evidence="1">
    <location>
        <begin position="638"/>
        <end position="656"/>
    </location>
</feature>
<organism evidence="3">
    <name type="scientific">Chaetomium thermophilum (strain DSM 1495 / CBS 144.50 / IMI 039719)</name>
    <name type="common">Thermochaetoides thermophila</name>
    <dbReference type="NCBI Taxonomy" id="759272"/>
    <lineage>
        <taxon>Eukaryota</taxon>
        <taxon>Fungi</taxon>
        <taxon>Dikarya</taxon>
        <taxon>Ascomycota</taxon>
        <taxon>Pezizomycotina</taxon>
        <taxon>Sordariomycetes</taxon>
        <taxon>Sordariomycetidae</taxon>
        <taxon>Sordariales</taxon>
        <taxon>Chaetomiaceae</taxon>
        <taxon>Thermochaetoides</taxon>
    </lineage>
</organism>
<feature type="compositionally biased region" description="Low complexity" evidence="1">
    <location>
        <begin position="622"/>
        <end position="631"/>
    </location>
</feature>
<accession>G0RZK8</accession>
<dbReference type="HOGENOM" id="CLU_007899_0_0_1"/>
<gene>
    <name evidence="2" type="ORF">CTHT_0003310</name>
</gene>
<name>G0RZK8_CHATD</name>
<dbReference type="RefSeq" id="XP_006690878.1">
    <property type="nucleotide sequence ID" value="XM_006690815.1"/>
</dbReference>
<feature type="compositionally biased region" description="Acidic residues" evidence="1">
    <location>
        <begin position="729"/>
        <end position="743"/>
    </location>
</feature>
<evidence type="ECO:0008006" key="4">
    <source>
        <dbReference type="Google" id="ProtNLM"/>
    </source>
</evidence>